<dbReference type="GeneID" id="64593297"/>
<dbReference type="Proteomes" id="UP000719766">
    <property type="component" value="Unassembled WGS sequence"/>
</dbReference>
<proteinExistence type="predicted"/>
<keyword evidence="2" id="KW-1185">Reference proteome</keyword>
<evidence type="ECO:0000313" key="1">
    <source>
        <dbReference type="EMBL" id="KAG1810437.1"/>
    </source>
</evidence>
<reference evidence="1" key="1">
    <citation type="journal article" date="2020" name="New Phytol.">
        <title>Comparative genomics reveals dynamic genome evolution in host specialist ectomycorrhizal fungi.</title>
        <authorList>
            <person name="Lofgren L.A."/>
            <person name="Nguyen N.H."/>
            <person name="Vilgalys R."/>
            <person name="Ruytinx J."/>
            <person name="Liao H.L."/>
            <person name="Branco S."/>
            <person name="Kuo A."/>
            <person name="LaButti K."/>
            <person name="Lipzen A."/>
            <person name="Andreopoulos W."/>
            <person name="Pangilinan J."/>
            <person name="Riley R."/>
            <person name="Hundley H."/>
            <person name="Na H."/>
            <person name="Barry K."/>
            <person name="Grigoriev I.V."/>
            <person name="Stajich J.E."/>
            <person name="Kennedy P.G."/>
        </authorList>
    </citation>
    <scope>NUCLEOTIDE SEQUENCE</scope>
    <source>
        <strain evidence="1">S12</strain>
    </source>
</reference>
<comment type="caution">
    <text evidence="1">The sequence shown here is derived from an EMBL/GenBank/DDBJ whole genome shotgun (WGS) entry which is preliminary data.</text>
</comment>
<protein>
    <submittedName>
        <fullName evidence="1">Uncharacterized protein</fullName>
    </submittedName>
</protein>
<accession>A0A9P7E4H1</accession>
<gene>
    <name evidence="1" type="ORF">HD556DRAFT_1302738</name>
</gene>
<name>A0A9P7E4H1_9AGAM</name>
<dbReference type="RefSeq" id="XP_041168102.1">
    <property type="nucleotide sequence ID" value="XM_041299533.1"/>
</dbReference>
<dbReference type="AlphaFoldDB" id="A0A9P7E4H1"/>
<dbReference type="EMBL" id="JABBWE010000001">
    <property type="protein sequence ID" value="KAG1810437.1"/>
    <property type="molecule type" value="Genomic_DNA"/>
</dbReference>
<organism evidence="1 2">
    <name type="scientific">Suillus plorans</name>
    <dbReference type="NCBI Taxonomy" id="116603"/>
    <lineage>
        <taxon>Eukaryota</taxon>
        <taxon>Fungi</taxon>
        <taxon>Dikarya</taxon>
        <taxon>Basidiomycota</taxon>
        <taxon>Agaricomycotina</taxon>
        <taxon>Agaricomycetes</taxon>
        <taxon>Agaricomycetidae</taxon>
        <taxon>Boletales</taxon>
        <taxon>Suillineae</taxon>
        <taxon>Suillaceae</taxon>
        <taxon>Suillus</taxon>
    </lineage>
</organism>
<evidence type="ECO:0000313" key="2">
    <source>
        <dbReference type="Proteomes" id="UP000719766"/>
    </source>
</evidence>
<sequence>MIDQLFDIGSVHIEGRPGYQYFDARGCACVRGISDPEMQNAYRHLPSLAQRTLYAVLSCELRLRLENRRNTPEARHLRLGVGLVESSISLDGCYSQSGISIHVSVSIYVHRLQWDTDGTEGHCLQSAKLSMISFAFKVRWYSSMGDALMAIKIRDELSEREIQVESSYKLFCGPGLLEIIPDTVGFGLNSNQTRAKTIGYDIRSEGRHATSPKFNRPVNLTDTVECKTRREALEETLDQPTLQQVWESKFSVVSFAISKLGLA</sequence>